<dbReference type="InterPro" id="IPR003838">
    <property type="entry name" value="ABC3_permease_C"/>
</dbReference>
<evidence type="ECO:0000256" key="6">
    <source>
        <dbReference type="ARBA" id="ARBA00038076"/>
    </source>
</evidence>
<evidence type="ECO:0008006" key="12">
    <source>
        <dbReference type="Google" id="ProtNLM"/>
    </source>
</evidence>
<keyword evidence="4 7" id="KW-1133">Transmembrane helix</keyword>
<comment type="caution">
    <text evidence="10">The sequence shown here is derived from an EMBL/GenBank/DDBJ whole genome shotgun (WGS) entry which is preliminary data.</text>
</comment>
<evidence type="ECO:0000313" key="10">
    <source>
        <dbReference type="EMBL" id="KYF48079.1"/>
    </source>
</evidence>
<dbReference type="GO" id="GO:0005886">
    <property type="term" value="C:plasma membrane"/>
    <property type="evidence" value="ECO:0007669"/>
    <property type="project" value="UniProtKB-SubCell"/>
</dbReference>
<keyword evidence="5 7" id="KW-0472">Membrane</keyword>
<proteinExistence type="inferred from homology"/>
<dbReference type="GO" id="GO:0022857">
    <property type="term" value="F:transmembrane transporter activity"/>
    <property type="evidence" value="ECO:0007669"/>
    <property type="project" value="TreeGrafter"/>
</dbReference>
<evidence type="ECO:0000256" key="2">
    <source>
        <dbReference type="ARBA" id="ARBA00022475"/>
    </source>
</evidence>
<evidence type="ECO:0000256" key="4">
    <source>
        <dbReference type="ARBA" id="ARBA00022989"/>
    </source>
</evidence>
<dbReference type="PANTHER" id="PTHR30572">
    <property type="entry name" value="MEMBRANE COMPONENT OF TRANSPORTER-RELATED"/>
    <property type="match status" value="1"/>
</dbReference>
<reference evidence="10 11" key="1">
    <citation type="submission" date="2014-02" db="EMBL/GenBank/DDBJ databases">
        <title>The small core and large imbalanced accessory genome model reveals a collaborative survival strategy of Sorangium cellulosum strains in nature.</title>
        <authorList>
            <person name="Han K."/>
            <person name="Peng R."/>
            <person name="Blom J."/>
            <person name="Li Y.-Z."/>
        </authorList>
    </citation>
    <scope>NUCLEOTIDE SEQUENCE [LARGE SCALE GENOMIC DNA]</scope>
    <source>
        <strain evidence="10 11">So0157-25</strain>
    </source>
</reference>
<feature type="transmembrane region" description="Helical" evidence="7">
    <location>
        <begin position="396"/>
        <end position="416"/>
    </location>
</feature>
<name>A0A150P070_SORCE</name>
<evidence type="ECO:0000256" key="3">
    <source>
        <dbReference type="ARBA" id="ARBA00022692"/>
    </source>
</evidence>
<dbReference type="Pfam" id="PF12704">
    <property type="entry name" value="MacB_PCD"/>
    <property type="match status" value="1"/>
</dbReference>
<gene>
    <name evidence="10" type="ORF">BE08_19000</name>
</gene>
<dbReference type="InterPro" id="IPR025857">
    <property type="entry name" value="MacB_PCD"/>
</dbReference>
<feature type="transmembrane region" description="Helical" evidence="7">
    <location>
        <begin position="348"/>
        <end position="376"/>
    </location>
</feature>
<evidence type="ECO:0000259" key="8">
    <source>
        <dbReference type="Pfam" id="PF02687"/>
    </source>
</evidence>
<dbReference type="AlphaFoldDB" id="A0A150P070"/>
<dbReference type="Proteomes" id="UP000075420">
    <property type="component" value="Unassembled WGS sequence"/>
</dbReference>
<evidence type="ECO:0000256" key="7">
    <source>
        <dbReference type="SAM" id="Phobius"/>
    </source>
</evidence>
<evidence type="ECO:0000259" key="9">
    <source>
        <dbReference type="Pfam" id="PF12704"/>
    </source>
</evidence>
<feature type="transmembrane region" description="Helical" evidence="7">
    <location>
        <begin position="39"/>
        <end position="60"/>
    </location>
</feature>
<feature type="domain" description="ABC3 transporter permease C-terminal" evidence="8">
    <location>
        <begin position="310"/>
        <end position="426"/>
    </location>
</feature>
<feature type="transmembrane region" description="Helical" evidence="7">
    <location>
        <begin position="304"/>
        <end position="327"/>
    </location>
</feature>
<evidence type="ECO:0000256" key="1">
    <source>
        <dbReference type="ARBA" id="ARBA00004651"/>
    </source>
</evidence>
<comment type="similarity">
    <text evidence="6">Belongs to the ABC-4 integral membrane protein family.</text>
</comment>
<dbReference type="PANTHER" id="PTHR30572:SF4">
    <property type="entry name" value="ABC TRANSPORTER PERMEASE YTRF"/>
    <property type="match status" value="1"/>
</dbReference>
<accession>A0A150P070</accession>
<keyword evidence="2" id="KW-1003">Cell membrane</keyword>
<comment type="subcellular location">
    <subcellularLocation>
        <location evidence="1">Cell membrane</location>
        <topology evidence="1">Multi-pass membrane protein</topology>
    </subcellularLocation>
</comment>
<dbReference type="InterPro" id="IPR050250">
    <property type="entry name" value="Macrolide_Exporter_MacB"/>
</dbReference>
<keyword evidence="3 7" id="KW-0812">Transmembrane</keyword>
<evidence type="ECO:0000313" key="11">
    <source>
        <dbReference type="Proteomes" id="UP000075420"/>
    </source>
</evidence>
<feature type="domain" description="MacB-like periplasmic core" evidence="9">
    <location>
        <begin position="39"/>
        <end position="255"/>
    </location>
</feature>
<dbReference type="EMBL" id="JELY01003544">
    <property type="protein sequence ID" value="KYF48079.1"/>
    <property type="molecule type" value="Genomic_DNA"/>
</dbReference>
<protein>
    <recommendedName>
        <fullName evidence="12">FtsX-like permease family protein</fullName>
    </recommendedName>
</protein>
<sequence length="433" mass="46144">MAAGAARRPARPRGGDAAMRLGDLLHSARAVVADRTRAALTLLGIIIGTGSIVLLASLLAGGEEALLRASQQAVEADLIQIHPAEVSIKDRRRTRRELSRDDARALDASRALGGASALSESLRQTEARAGARKKRITLVSAAPAAPALYGLELAAGRFLTEGDLAARRRVCVVGHEIWADLFGGPPSRAAGAEPLHMTADGHVWTVVGVLKDRPILGSTDSTDIWNRKVLVPETTFDALFSPAHTTDRIYVRQDPIVAVRSPLAALRGIIDATLQRRHHGVKNFRIEDADSHGQEQLVLDIIKMLLLSTGVVALIVGGINIMNIMLVTVTERTREIGVRRAVGASPRAILLQFLCEAAAVSLLGGVLGVLSGVALSWLAGALLTQLVGRWAFQVEVWSIVLGLGLSVTIGVAFGFYPAWRAARLDPIEALRSE</sequence>
<organism evidence="10 11">
    <name type="scientific">Sorangium cellulosum</name>
    <name type="common">Polyangium cellulosum</name>
    <dbReference type="NCBI Taxonomy" id="56"/>
    <lineage>
        <taxon>Bacteria</taxon>
        <taxon>Pseudomonadati</taxon>
        <taxon>Myxococcota</taxon>
        <taxon>Polyangia</taxon>
        <taxon>Polyangiales</taxon>
        <taxon>Polyangiaceae</taxon>
        <taxon>Sorangium</taxon>
    </lineage>
</organism>
<evidence type="ECO:0000256" key="5">
    <source>
        <dbReference type="ARBA" id="ARBA00023136"/>
    </source>
</evidence>
<dbReference type="Pfam" id="PF02687">
    <property type="entry name" value="FtsX"/>
    <property type="match status" value="1"/>
</dbReference>